<protein>
    <submittedName>
        <fullName evidence="2">Uncharacterized protein</fullName>
    </submittedName>
</protein>
<keyword evidence="3" id="KW-1185">Reference proteome</keyword>
<name>A0A428R960_9HYPO</name>
<feature type="region of interest" description="Disordered" evidence="1">
    <location>
        <begin position="160"/>
        <end position="183"/>
    </location>
</feature>
<comment type="caution">
    <text evidence="2">The sequence shown here is derived from an EMBL/GenBank/DDBJ whole genome shotgun (WGS) entry which is preliminary data.</text>
</comment>
<feature type="compositionally biased region" description="Basic and acidic residues" evidence="1">
    <location>
        <begin position="25"/>
        <end position="40"/>
    </location>
</feature>
<evidence type="ECO:0000313" key="3">
    <source>
        <dbReference type="Proteomes" id="UP000287972"/>
    </source>
</evidence>
<accession>A0A428R960</accession>
<proteinExistence type="predicted"/>
<evidence type="ECO:0000313" key="2">
    <source>
        <dbReference type="EMBL" id="RSL74070.1"/>
    </source>
</evidence>
<feature type="compositionally biased region" description="Basic and acidic residues" evidence="1">
    <location>
        <begin position="89"/>
        <end position="105"/>
    </location>
</feature>
<dbReference type="AlphaFoldDB" id="A0A428R960"/>
<feature type="region of interest" description="Disordered" evidence="1">
    <location>
        <begin position="24"/>
        <end position="109"/>
    </location>
</feature>
<organism evidence="2 3">
    <name type="scientific">Fusarium floridanum</name>
    <dbReference type="NCBI Taxonomy" id="1325733"/>
    <lineage>
        <taxon>Eukaryota</taxon>
        <taxon>Fungi</taxon>
        <taxon>Dikarya</taxon>
        <taxon>Ascomycota</taxon>
        <taxon>Pezizomycotina</taxon>
        <taxon>Sordariomycetes</taxon>
        <taxon>Hypocreomycetidae</taxon>
        <taxon>Hypocreales</taxon>
        <taxon>Nectriaceae</taxon>
        <taxon>Fusarium</taxon>
        <taxon>Fusarium solani species complex</taxon>
    </lineage>
</organism>
<dbReference type="EMBL" id="NKCL01000405">
    <property type="protein sequence ID" value="RSL74070.1"/>
    <property type="molecule type" value="Genomic_DNA"/>
</dbReference>
<evidence type="ECO:0000256" key="1">
    <source>
        <dbReference type="SAM" id="MobiDB-lite"/>
    </source>
</evidence>
<sequence>MVFMPLPDAQSDYNSPIFDSVQLDPAERLAHDPKGFERELPSGLIPVLGSDSLEDVESDETQRGGRVSLCPQDSAPKDEVDQLPGLDGDDSRIIHDPEGDSEQSHRAQLWKSGDSLEDIEYIDLTIPEDQNGPDDKNAEADTIRVQTTPQVDVAFHEVSASGHNDGAGSVGKPRRTGPLPTLPERHSLDLAEVYGEVLMSEHENVSISVMESEAFKSYIVTWDTQKETFWGMEGLDSDTCHEFDLEVMLEKICHFV</sequence>
<dbReference type="Proteomes" id="UP000287972">
    <property type="component" value="Unassembled WGS sequence"/>
</dbReference>
<reference evidence="2 3" key="1">
    <citation type="submission" date="2017-06" db="EMBL/GenBank/DDBJ databases">
        <title>Comparative genomic analysis of Ambrosia Fusariam Clade fungi.</title>
        <authorList>
            <person name="Stajich J.E."/>
            <person name="Carrillo J."/>
            <person name="Kijimoto T."/>
            <person name="Eskalen A."/>
            <person name="O'Donnell K."/>
            <person name="Kasson M."/>
        </authorList>
    </citation>
    <scope>NUCLEOTIDE SEQUENCE [LARGE SCALE GENOMIC DNA]</scope>
    <source>
        <strain evidence="2 3">NRRL62606</strain>
    </source>
</reference>
<gene>
    <name evidence="2" type="ORF">CEP51_011649</name>
</gene>